<feature type="region of interest" description="Disordered" evidence="1">
    <location>
        <begin position="50"/>
        <end position="76"/>
    </location>
</feature>
<accession>A0A972JHG8</accession>
<keyword evidence="3" id="KW-1185">Reference proteome</keyword>
<dbReference type="Proteomes" id="UP000737113">
    <property type="component" value="Unassembled WGS sequence"/>
</dbReference>
<organism evidence="2 3">
    <name type="scientific">Shewanella salipaludis</name>
    <dbReference type="NCBI Taxonomy" id="2723052"/>
    <lineage>
        <taxon>Bacteria</taxon>
        <taxon>Pseudomonadati</taxon>
        <taxon>Pseudomonadota</taxon>
        <taxon>Gammaproteobacteria</taxon>
        <taxon>Alteromonadales</taxon>
        <taxon>Shewanellaceae</taxon>
        <taxon>Shewanella</taxon>
    </lineage>
</organism>
<evidence type="ECO:0000313" key="3">
    <source>
        <dbReference type="Proteomes" id="UP000737113"/>
    </source>
</evidence>
<evidence type="ECO:0000256" key="1">
    <source>
        <dbReference type="SAM" id="MobiDB-lite"/>
    </source>
</evidence>
<evidence type="ECO:0000313" key="2">
    <source>
        <dbReference type="EMBL" id="NMH63983.1"/>
    </source>
</evidence>
<proteinExistence type="predicted"/>
<reference evidence="2" key="1">
    <citation type="submission" date="2020-04" db="EMBL/GenBank/DDBJ databases">
        <title>Description of Shewanella salipaludis sp. nov., isolated from a salt marsh.</title>
        <authorList>
            <person name="Park S."/>
            <person name="Yoon J.-H."/>
        </authorList>
    </citation>
    <scope>NUCLEOTIDE SEQUENCE</scope>
    <source>
        <strain evidence="2">SHSM-M6</strain>
    </source>
</reference>
<name>A0A972JHG8_9GAMM</name>
<protein>
    <submittedName>
        <fullName evidence="2">Uncharacterized protein</fullName>
    </submittedName>
</protein>
<gene>
    <name evidence="2" type="ORF">HC757_02165</name>
</gene>
<comment type="caution">
    <text evidence="2">The sequence shown here is derived from an EMBL/GenBank/DDBJ whole genome shotgun (WGS) entry which is preliminary data.</text>
</comment>
<sequence length="76" mass="8182">MLTVLIMIAGLAQGPTPTPMASDFDNQTLVHELQTSLEQQRLQLTEEVSRGLSHGHLDTGLPESMKLASAESQSGH</sequence>
<dbReference type="AlphaFoldDB" id="A0A972JHG8"/>
<dbReference type="RefSeq" id="WP_169562640.1">
    <property type="nucleotide sequence ID" value="NZ_JAAXYH010000001.1"/>
</dbReference>
<dbReference type="EMBL" id="JAAXYH010000001">
    <property type="protein sequence ID" value="NMH63983.1"/>
    <property type="molecule type" value="Genomic_DNA"/>
</dbReference>